<proteinExistence type="predicted"/>
<dbReference type="GO" id="GO:0072659">
    <property type="term" value="P:protein localization to plasma membrane"/>
    <property type="evidence" value="ECO:0007669"/>
    <property type="project" value="TreeGrafter"/>
</dbReference>
<dbReference type="GO" id="GO:0005509">
    <property type="term" value="F:calcium ion binding"/>
    <property type="evidence" value="ECO:0007669"/>
    <property type="project" value="TreeGrafter"/>
</dbReference>
<dbReference type="InterPro" id="IPR000008">
    <property type="entry name" value="C2_dom"/>
</dbReference>
<dbReference type="GO" id="GO:0005886">
    <property type="term" value="C:plasma membrane"/>
    <property type="evidence" value="ECO:0007669"/>
    <property type="project" value="TreeGrafter"/>
</dbReference>
<keyword evidence="4" id="KW-1185">Reference proteome</keyword>
<dbReference type="InterPro" id="IPR056431">
    <property type="entry name" value="C2CD5_YbjQ-rel_dom"/>
</dbReference>
<feature type="compositionally biased region" description="Low complexity" evidence="1">
    <location>
        <begin position="471"/>
        <end position="483"/>
    </location>
</feature>
<evidence type="ECO:0000259" key="2">
    <source>
        <dbReference type="PROSITE" id="PS50004"/>
    </source>
</evidence>
<feature type="compositionally biased region" description="Polar residues" evidence="1">
    <location>
        <begin position="1075"/>
        <end position="1093"/>
    </location>
</feature>
<dbReference type="GO" id="GO:0090314">
    <property type="term" value="P:positive regulation of protein targeting to membrane"/>
    <property type="evidence" value="ECO:0007669"/>
    <property type="project" value="TreeGrafter"/>
</dbReference>
<name>A0A4Z2DBW6_SCHJA</name>
<evidence type="ECO:0000256" key="1">
    <source>
        <dbReference type="SAM" id="MobiDB-lite"/>
    </source>
</evidence>
<evidence type="ECO:0000313" key="4">
    <source>
        <dbReference type="Proteomes" id="UP000311919"/>
    </source>
</evidence>
<organism evidence="3 4">
    <name type="scientific">Schistosoma japonicum</name>
    <name type="common">Blood fluke</name>
    <dbReference type="NCBI Taxonomy" id="6182"/>
    <lineage>
        <taxon>Eukaryota</taxon>
        <taxon>Metazoa</taxon>
        <taxon>Spiralia</taxon>
        <taxon>Lophotrochozoa</taxon>
        <taxon>Platyhelminthes</taxon>
        <taxon>Trematoda</taxon>
        <taxon>Digenea</taxon>
        <taxon>Strigeidida</taxon>
        <taxon>Schistosomatoidea</taxon>
        <taxon>Schistosomatidae</taxon>
        <taxon>Schistosoma</taxon>
    </lineage>
</organism>
<sequence>MPGTVKVKVISARNLPVMDRATFLTDAFVELCIGSITYKTEVVRRSLNPSWNSEWFCFELDDQTLQEEALLLKFVHNSLLDFVFRVMDHDTYSAHDAIGRVYFDLNPLLSRGQTRCLNGWFPIYDTMHGIRGEICLAIRVDVFLDASRYHQSSLGVRFYHCCTIPQGFVIDSLIGFIQELVMNDDPEHQWIEKIRTSRASNEARQRLFSRLSGELQRKIGLKVLNLGGNSLIGYQLHFDLEGETGVVVRGIGTAVRLKKYNPVTTPPNTPTGMSKNCSHIRESPNAHKEYIVEGVYNFPIHIPQTLELGEFPFLTITQPLPGMILHFGSLIASKSVQLLDKNSPAGIQFRDAWWLELRTEMVSHMRSIGCDAVLAYREECTIYEDVCILSSYGTAVQINPKWINNSSHKIGTTNPLGHTSATLEKASEKILGSMPTSNHFTTRDQCSSNKPCTRSYSPELTTVDYSHHLSSSETTPVPSPTSSHNKGSFKKTTPDRSLPHKQIFRNLYNPVKPDCHICHLPSTSDANSNRLMAPVTSSRCAVCKMGNVPDLLFSSSDFPLELMVTGNPALIQARVCRSKKDTKGEVAASELSEILPFIDYELHYRLMQKLRLRSMNGLFGLRYRIAVGEYMIAAIATGTGVCISALPSPPPPRIIPSLPSSPSADDLCGYEILKKQVDEYLKKSRQLYRISDTVYQSNLSKFEVDTHYNNNHYTVKDYTDNVKQVEDQLHQLCFDNLNDYDKNKQSNVTSDLINSLSNDDTLFLETREPEVEELAVLLQDPFQPQGLILTTTESIPISNGNIESTDDAAINNSKVFIHPSMTMNSLSECNWNQFNSFVRLHETELSIPDSFFETSVYSMTTTPNVAASTTSPPSFSNESNLIPTKKSLSHSIHMITTNTNSMLSSTISPSSITKSHGYMHRCDLTHSNSGTHLHCTHTTVANDNNTSRNNHSTSLINSGQTSASTFASSPSSSPSVNSLITHNNIIIKGRQYNLYTPPGTTSGNSLGKALREFNQLTWFRFRHYIPCMMNALDYRLSFTDDEHLQIIATGMILRPNISSIMNSNENQHSLSIQYTNNNPMMNDCSSSTPYNNHNSNSVDKDQVDDNDGDSKERKESMKRRSKFYLHKPALLTKLKSDLKSMNFIKRTTIDGTMITNDDSPVQRKHCISQQSIDKHTSGCILTPLSSLPNTCIEAYLGNLDFFFIRETTDLREIGGVSGFLHTSLTEVQAVVGAHTTSLGGNALLSYHLSEVVVLRPTSRNQAQCLLNVCGDMARLSWGTVKKSSSCKE</sequence>
<dbReference type="SUPFAM" id="SSF49562">
    <property type="entry name" value="C2 domain (Calcium/lipid-binding domain, CaLB)"/>
    <property type="match status" value="1"/>
</dbReference>
<protein>
    <submittedName>
        <fullName evidence="3">C2 domain-containing protein isoform 3</fullName>
    </submittedName>
</protein>
<feature type="domain" description="C2" evidence="2">
    <location>
        <begin position="1"/>
        <end position="121"/>
    </location>
</feature>
<dbReference type="CDD" id="cd08688">
    <property type="entry name" value="C2_KIAA0528-like"/>
    <property type="match status" value="1"/>
</dbReference>
<dbReference type="Pfam" id="PF00168">
    <property type="entry name" value="C2"/>
    <property type="match status" value="1"/>
</dbReference>
<gene>
    <name evidence="3" type="ORF">EWB00_002535</name>
</gene>
<dbReference type="OrthoDB" id="419768at2759"/>
<dbReference type="GO" id="GO:0010828">
    <property type="term" value="P:positive regulation of D-glucose transmembrane transport"/>
    <property type="evidence" value="ECO:0007669"/>
    <property type="project" value="TreeGrafter"/>
</dbReference>
<dbReference type="GO" id="GO:0031340">
    <property type="term" value="P:positive regulation of vesicle fusion"/>
    <property type="evidence" value="ECO:0007669"/>
    <property type="project" value="TreeGrafter"/>
</dbReference>
<feature type="compositionally biased region" description="Basic and acidic residues" evidence="1">
    <location>
        <begin position="1098"/>
        <end position="1115"/>
    </location>
</feature>
<feature type="region of interest" description="Disordered" evidence="1">
    <location>
        <begin position="1075"/>
        <end position="1119"/>
    </location>
</feature>
<dbReference type="GO" id="GO:0005544">
    <property type="term" value="F:calcium-dependent phospholipid binding"/>
    <property type="evidence" value="ECO:0007669"/>
    <property type="project" value="InterPro"/>
</dbReference>
<feature type="region of interest" description="Disordered" evidence="1">
    <location>
        <begin position="467"/>
        <end position="496"/>
    </location>
</feature>
<dbReference type="EMBL" id="SKCS01000181">
    <property type="protein sequence ID" value="TNN13992.1"/>
    <property type="molecule type" value="Genomic_DNA"/>
</dbReference>
<dbReference type="PROSITE" id="PS50004">
    <property type="entry name" value="C2"/>
    <property type="match status" value="1"/>
</dbReference>
<dbReference type="InterPro" id="IPR035892">
    <property type="entry name" value="C2_domain_sf"/>
</dbReference>
<accession>A0A4Z2DBW6</accession>
<dbReference type="InterPro" id="IPR038983">
    <property type="entry name" value="C2CD5"/>
</dbReference>
<evidence type="ECO:0000313" key="3">
    <source>
        <dbReference type="EMBL" id="TNN13992.1"/>
    </source>
</evidence>
<dbReference type="PANTHER" id="PTHR37412:SF2">
    <property type="entry name" value="C2 DOMAIN-CONTAINING PROTEIN 5"/>
    <property type="match status" value="1"/>
</dbReference>
<dbReference type="SMART" id="SM00239">
    <property type="entry name" value="C2"/>
    <property type="match status" value="1"/>
</dbReference>
<dbReference type="STRING" id="6182.A0A4Z2DBW6"/>
<dbReference type="Proteomes" id="UP000311919">
    <property type="component" value="Unassembled WGS sequence"/>
</dbReference>
<dbReference type="InterPro" id="IPR057815">
    <property type="entry name" value="C2CD5_C"/>
</dbReference>
<dbReference type="Pfam" id="PF23128">
    <property type="entry name" value="YbjQ_4"/>
    <property type="match status" value="1"/>
</dbReference>
<dbReference type="InterPro" id="IPR037785">
    <property type="entry name" value="C2_C2CD5"/>
</dbReference>
<dbReference type="Pfam" id="PF23025">
    <property type="entry name" value="YbjQ_2"/>
    <property type="match status" value="3"/>
</dbReference>
<dbReference type="GO" id="GO:0065002">
    <property type="term" value="P:intracellular protein transmembrane transport"/>
    <property type="evidence" value="ECO:0007669"/>
    <property type="project" value="TreeGrafter"/>
</dbReference>
<dbReference type="Gene3D" id="2.60.40.150">
    <property type="entry name" value="C2 domain"/>
    <property type="match status" value="1"/>
</dbReference>
<dbReference type="PANTHER" id="PTHR37412">
    <property type="entry name" value="C2 DOMAIN-CONTAINING PROTEIN 5"/>
    <property type="match status" value="1"/>
</dbReference>
<reference evidence="3 4" key="1">
    <citation type="submission" date="2019-03" db="EMBL/GenBank/DDBJ databases">
        <title>An improved genome assembly of the fluke Schistosoma japonicum.</title>
        <authorList>
            <person name="Hu W."/>
            <person name="Luo F."/>
            <person name="Yin M."/>
            <person name="Mo X."/>
            <person name="Sun C."/>
            <person name="Wu Q."/>
            <person name="Zhu B."/>
            <person name="Xiang M."/>
            <person name="Wang J."/>
            <person name="Wang Y."/>
            <person name="Zhang T."/>
            <person name="Xu B."/>
            <person name="Zheng H."/>
            <person name="Feng Z."/>
        </authorList>
    </citation>
    <scope>NUCLEOTIDE SEQUENCE [LARGE SCALE GENOMIC DNA]</scope>
    <source>
        <strain evidence="3">HuSjv2</strain>
        <tissue evidence="3">Worms</tissue>
    </source>
</reference>
<comment type="caution">
    <text evidence="3">The sequence shown here is derived from an EMBL/GenBank/DDBJ whole genome shotgun (WGS) entry which is preliminary data.</text>
</comment>